<proteinExistence type="inferred from homology"/>
<dbReference type="CDD" id="cd08215">
    <property type="entry name" value="STKc_Nek"/>
    <property type="match status" value="1"/>
</dbReference>
<dbReference type="Proteomes" id="UP001162131">
    <property type="component" value="Unassembled WGS sequence"/>
</dbReference>
<dbReference type="PROSITE" id="PS50011">
    <property type="entry name" value="PROTEIN_KINASE_DOM"/>
    <property type="match status" value="1"/>
</dbReference>
<keyword evidence="5" id="KW-0547">Nucleotide-binding</keyword>
<accession>A0AAU9IEQ4</accession>
<dbReference type="PANTHER" id="PTHR44899">
    <property type="entry name" value="CAMK FAMILY PROTEIN KINASE"/>
    <property type="match status" value="1"/>
</dbReference>
<name>A0AAU9IEQ4_9CILI</name>
<keyword evidence="7" id="KW-0067">ATP-binding</keyword>
<feature type="compositionally biased region" description="Basic and acidic residues" evidence="10">
    <location>
        <begin position="285"/>
        <end position="302"/>
    </location>
</feature>
<dbReference type="SMART" id="SM00220">
    <property type="entry name" value="S_TKc"/>
    <property type="match status" value="1"/>
</dbReference>
<sequence>MSFTSKYQELEPIGRTEFRSVYRVQHKVTNDIYAAKKICLMGLDAKEIQYSYQEAKVLHWLHHPNIVQYIESFVENNELIIVMEYCEGGDLAHQIKSHKERNMQIPIPQIISWFVQVACSLQYLHKQRILHRDIKASNIYLTKDLVVKIGDFGISKMLEHTNDVACTVVGTPYYMSPEVCQNKPYTNKSDIWSLGCLLYELCNLRFPFVANNLLTLITKILNEPPDPLDADLPNELGFAIKSMLVKDMSARASLAAVLNLPIFFKYIQEYNWTINVEKSVERFETPTERLRRRKREEAEKKALSSRPSSTSTENDSLKLFHHPDSRVSENISDFNPLDLVESDISVYPLQEDHEIFSYSTNPLIDSNATEEYEDDFESDTEEHENIKEEIEEDISLRNTLSASSSMMSEDISSIHRQRAIEALGANFFERIYRFLKSRRDMKVPDDVIYGEVERNFGKNAVNNLYLVDQVIFYENPS</sequence>
<keyword evidence="6" id="KW-0418">Kinase</keyword>
<evidence type="ECO:0000256" key="10">
    <source>
        <dbReference type="SAM" id="MobiDB-lite"/>
    </source>
</evidence>
<keyword evidence="13" id="KW-1185">Reference proteome</keyword>
<dbReference type="Gene3D" id="1.10.510.10">
    <property type="entry name" value="Transferase(Phosphotransferase) domain 1"/>
    <property type="match status" value="1"/>
</dbReference>
<evidence type="ECO:0000256" key="4">
    <source>
        <dbReference type="ARBA" id="ARBA00022679"/>
    </source>
</evidence>
<feature type="region of interest" description="Disordered" evidence="10">
    <location>
        <begin position="285"/>
        <end position="321"/>
    </location>
</feature>
<comment type="catalytic activity">
    <reaction evidence="8">
        <text>L-threonyl-[protein] + ATP = O-phospho-L-threonyl-[protein] + ADP + H(+)</text>
        <dbReference type="Rhea" id="RHEA:46608"/>
        <dbReference type="Rhea" id="RHEA-COMP:11060"/>
        <dbReference type="Rhea" id="RHEA-COMP:11605"/>
        <dbReference type="ChEBI" id="CHEBI:15378"/>
        <dbReference type="ChEBI" id="CHEBI:30013"/>
        <dbReference type="ChEBI" id="CHEBI:30616"/>
        <dbReference type="ChEBI" id="CHEBI:61977"/>
        <dbReference type="ChEBI" id="CHEBI:456216"/>
        <dbReference type="EC" id="2.7.11.1"/>
    </reaction>
</comment>
<organism evidence="12 13">
    <name type="scientific">Blepharisma stoltei</name>
    <dbReference type="NCBI Taxonomy" id="1481888"/>
    <lineage>
        <taxon>Eukaryota</taxon>
        <taxon>Sar</taxon>
        <taxon>Alveolata</taxon>
        <taxon>Ciliophora</taxon>
        <taxon>Postciliodesmatophora</taxon>
        <taxon>Heterotrichea</taxon>
        <taxon>Heterotrichida</taxon>
        <taxon>Blepharismidae</taxon>
        <taxon>Blepharisma</taxon>
    </lineage>
</organism>
<comment type="catalytic activity">
    <reaction evidence="9">
        <text>L-seryl-[protein] + ATP = O-phospho-L-seryl-[protein] + ADP + H(+)</text>
        <dbReference type="Rhea" id="RHEA:17989"/>
        <dbReference type="Rhea" id="RHEA-COMP:9863"/>
        <dbReference type="Rhea" id="RHEA-COMP:11604"/>
        <dbReference type="ChEBI" id="CHEBI:15378"/>
        <dbReference type="ChEBI" id="CHEBI:29999"/>
        <dbReference type="ChEBI" id="CHEBI:30616"/>
        <dbReference type="ChEBI" id="CHEBI:83421"/>
        <dbReference type="ChEBI" id="CHEBI:456216"/>
        <dbReference type="EC" id="2.7.11.1"/>
    </reaction>
</comment>
<dbReference type="EMBL" id="CAJZBQ010000005">
    <property type="protein sequence ID" value="CAG9311856.1"/>
    <property type="molecule type" value="Genomic_DNA"/>
</dbReference>
<evidence type="ECO:0000259" key="11">
    <source>
        <dbReference type="PROSITE" id="PS50011"/>
    </source>
</evidence>
<dbReference type="AlphaFoldDB" id="A0AAU9IEQ4"/>
<dbReference type="InterPro" id="IPR008271">
    <property type="entry name" value="Ser/Thr_kinase_AS"/>
</dbReference>
<comment type="caution">
    <text evidence="12">The sequence shown here is derived from an EMBL/GenBank/DDBJ whole genome shotgun (WGS) entry which is preliminary data.</text>
</comment>
<dbReference type="InterPro" id="IPR011009">
    <property type="entry name" value="Kinase-like_dom_sf"/>
</dbReference>
<evidence type="ECO:0000256" key="7">
    <source>
        <dbReference type="ARBA" id="ARBA00022840"/>
    </source>
</evidence>
<feature type="compositionally biased region" description="Polar residues" evidence="10">
    <location>
        <begin position="305"/>
        <end position="314"/>
    </location>
</feature>
<reference evidence="12" key="1">
    <citation type="submission" date="2021-09" db="EMBL/GenBank/DDBJ databases">
        <authorList>
            <consortium name="AG Swart"/>
            <person name="Singh M."/>
            <person name="Singh A."/>
            <person name="Seah K."/>
            <person name="Emmerich C."/>
        </authorList>
    </citation>
    <scope>NUCLEOTIDE SEQUENCE</scope>
    <source>
        <strain evidence="12">ATCC30299</strain>
    </source>
</reference>
<evidence type="ECO:0000256" key="8">
    <source>
        <dbReference type="ARBA" id="ARBA00047899"/>
    </source>
</evidence>
<evidence type="ECO:0000256" key="9">
    <source>
        <dbReference type="ARBA" id="ARBA00048679"/>
    </source>
</evidence>
<feature type="domain" description="Protein kinase" evidence="11">
    <location>
        <begin position="7"/>
        <end position="263"/>
    </location>
</feature>
<evidence type="ECO:0000256" key="2">
    <source>
        <dbReference type="ARBA" id="ARBA00012513"/>
    </source>
</evidence>
<comment type="similarity">
    <text evidence="1">Belongs to the protein kinase superfamily. NEK Ser/Thr protein kinase family. NIMA subfamily.</text>
</comment>
<evidence type="ECO:0000256" key="6">
    <source>
        <dbReference type="ARBA" id="ARBA00022777"/>
    </source>
</evidence>
<evidence type="ECO:0000256" key="5">
    <source>
        <dbReference type="ARBA" id="ARBA00022741"/>
    </source>
</evidence>
<evidence type="ECO:0000256" key="3">
    <source>
        <dbReference type="ARBA" id="ARBA00022527"/>
    </source>
</evidence>
<dbReference type="EC" id="2.7.11.1" evidence="2"/>
<dbReference type="InterPro" id="IPR051131">
    <property type="entry name" value="NEK_Ser/Thr_kinase_NIMA"/>
</dbReference>
<evidence type="ECO:0000256" key="1">
    <source>
        <dbReference type="ARBA" id="ARBA00010886"/>
    </source>
</evidence>
<dbReference type="InterPro" id="IPR000719">
    <property type="entry name" value="Prot_kinase_dom"/>
</dbReference>
<dbReference type="SUPFAM" id="SSF56112">
    <property type="entry name" value="Protein kinase-like (PK-like)"/>
    <property type="match status" value="1"/>
</dbReference>
<dbReference type="Pfam" id="PF00069">
    <property type="entry name" value="Pkinase"/>
    <property type="match status" value="1"/>
</dbReference>
<keyword evidence="3" id="KW-0723">Serine/threonine-protein kinase</keyword>
<keyword evidence="4" id="KW-0808">Transferase</keyword>
<gene>
    <name evidence="12" type="ORF">BSTOLATCC_MIC5116</name>
</gene>
<evidence type="ECO:0000313" key="12">
    <source>
        <dbReference type="EMBL" id="CAG9311856.1"/>
    </source>
</evidence>
<dbReference type="GO" id="GO:0004674">
    <property type="term" value="F:protein serine/threonine kinase activity"/>
    <property type="evidence" value="ECO:0007669"/>
    <property type="project" value="UniProtKB-KW"/>
</dbReference>
<dbReference type="PROSITE" id="PS00108">
    <property type="entry name" value="PROTEIN_KINASE_ST"/>
    <property type="match status" value="1"/>
</dbReference>
<dbReference type="GO" id="GO:0005524">
    <property type="term" value="F:ATP binding"/>
    <property type="evidence" value="ECO:0007669"/>
    <property type="project" value="UniProtKB-KW"/>
</dbReference>
<protein>
    <recommendedName>
        <fullName evidence="2">non-specific serine/threonine protein kinase</fullName>
        <ecNumber evidence="2">2.7.11.1</ecNumber>
    </recommendedName>
</protein>
<evidence type="ECO:0000313" key="13">
    <source>
        <dbReference type="Proteomes" id="UP001162131"/>
    </source>
</evidence>
<dbReference type="FunFam" id="3.30.200.20:FF:000097">
    <property type="entry name" value="Probable serine/threonine-protein kinase nek1"/>
    <property type="match status" value="1"/>
</dbReference>